<dbReference type="Proteomes" id="UP000266841">
    <property type="component" value="Unassembled WGS sequence"/>
</dbReference>
<dbReference type="EMBL" id="AGNL01019783">
    <property type="protein sequence ID" value="EJK61588.1"/>
    <property type="molecule type" value="Genomic_DNA"/>
</dbReference>
<protein>
    <submittedName>
        <fullName evidence="2">Uncharacterized protein</fullName>
    </submittedName>
</protein>
<keyword evidence="3" id="KW-1185">Reference proteome</keyword>
<gene>
    <name evidence="2" type="ORF">THAOC_17898</name>
</gene>
<feature type="non-terminal residue" evidence="2">
    <location>
        <position position="126"/>
    </location>
</feature>
<evidence type="ECO:0000313" key="2">
    <source>
        <dbReference type="EMBL" id="EJK61588.1"/>
    </source>
</evidence>
<comment type="caution">
    <text evidence="2">The sequence shown here is derived from an EMBL/GenBank/DDBJ whole genome shotgun (WGS) entry which is preliminary data.</text>
</comment>
<reference evidence="2 3" key="1">
    <citation type="journal article" date="2012" name="Genome Biol.">
        <title>Genome and low-iron response of an oceanic diatom adapted to chronic iron limitation.</title>
        <authorList>
            <person name="Lommer M."/>
            <person name="Specht M."/>
            <person name="Roy A.S."/>
            <person name="Kraemer L."/>
            <person name="Andreson R."/>
            <person name="Gutowska M.A."/>
            <person name="Wolf J."/>
            <person name="Bergner S.V."/>
            <person name="Schilhabel M.B."/>
            <person name="Klostermeier U.C."/>
            <person name="Beiko R.G."/>
            <person name="Rosenstiel P."/>
            <person name="Hippler M."/>
            <person name="Laroche J."/>
        </authorList>
    </citation>
    <scope>NUCLEOTIDE SEQUENCE [LARGE SCALE GENOMIC DNA]</scope>
    <source>
        <strain evidence="2 3">CCMP1005</strain>
    </source>
</reference>
<evidence type="ECO:0000313" key="3">
    <source>
        <dbReference type="Proteomes" id="UP000266841"/>
    </source>
</evidence>
<feature type="compositionally biased region" description="Polar residues" evidence="1">
    <location>
        <begin position="54"/>
        <end position="66"/>
    </location>
</feature>
<sequence>MSADFGGRGGAAEDAELLAELMAISNRSSGKRFDDETTTTDAITSGGNGPGNLDASQTAAEPASTNESEEAVNFASGSDGGVEESGRLRSEADEMEGSTAIATAAVQTTTTDEVAAGEDDGGEPAE</sequence>
<evidence type="ECO:0000256" key="1">
    <source>
        <dbReference type="SAM" id="MobiDB-lite"/>
    </source>
</evidence>
<organism evidence="2 3">
    <name type="scientific">Thalassiosira oceanica</name>
    <name type="common">Marine diatom</name>
    <dbReference type="NCBI Taxonomy" id="159749"/>
    <lineage>
        <taxon>Eukaryota</taxon>
        <taxon>Sar</taxon>
        <taxon>Stramenopiles</taxon>
        <taxon>Ochrophyta</taxon>
        <taxon>Bacillariophyta</taxon>
        <taxon>Coscinodiscophyceae</taxon>
        <taxon>Thalassiosirophycidae</taxon>
        <taxon>Thalassiosirales</taxon>
        <taxon>Thalassiosiraceae</taxon>
        <taxon>Thalassiosira</taxon>
    </lineage>
</organism>
<feature type="region of interest" description="Disordered" evidence="1">
    <location>
        <begin position="25"/>
        <end position="126"/>
    </location>
</feature>
<feature type="compositionally biased region" description="Low complexity" evidence="1">
    <location>
        <begin position="99"/>
        <end position="114"/>
    </location>
</feature>
<proteinExistence type="predicted"/>
<accession>K0S667</accession>
<dbReference type="AlphaFoldDB" id="K0S667"/>
<name>K0S667_THAOC</name>
<feature type="compositionally biased region" description="Acidic residues" evidence="1">
    <location>
        <begin position="115"/>
        <end position="126"/>
    </location>
</feature>